<name>A0ABU7BR57_9TELE</name>
<evidence type="ECO:0000313" key="2">
    <source>
        <dbReference type="Proteomes" id="UP001345963"/>
    </source>
</evidence>
<dbReference type="EMBL" id="JAHUTI010061570">
    <property type="protein sequence ID" value="MED6252451.1"/>
    <property type="molecule type" value="Genomic_DNA"/>
</dbReference>
<evidence type="ECO:0000313" key="1">
    <source>
        <dbReference type="EMBL" id="MED6252451.1"/>
    </source>
</evidence>
<reference evidence="1 2" key="1">
    <citation type="submission" date="2021-07" db="EMBL/GenBank/DDBJ databases">
        <authorList>
            <person name="Palmer J.M."/>
        </authorList>
    </citation>
    <scope>NUCLEOTIDE SEQUENCE [LARGE SCALE GENOMIC DNA]</scope>
    <source>
        <strain evidence="1 2">AT_MEX2019</strain>
        <tissue evidence="1">Muscle</tissue>
    </source>
</reference>
<protein>
    <submittedName>
        <fullName evidence="1">Uncharacterized protein</fullName>
    </submittedName>
</protein>
<gene>
    <name evidence="1" type="ORF">ATANTOWER_011931</name>
</gene>
<keyword evidence="2" id="KW-1185">Reference proteome</keyword>
<dbReference type="Proteomes" id="UP001345963">
    <property type="component" value="Unassembled WGS sequence"/>
</dbReference>
<organism evidence="1 2">
    <name type="scientific">Ataeniobius toweri</name>
    <dbReference type="NCBI Taxonomy" id="208326"/>
    <lineage>
        <taxon>Eukaryota</taxon>
        <taxon>Metazoa</taxon>
        <taxon>Chordata</taxon>
        <taxon>Craniata</taxon>
        <taxon>Vertebrata</taxon>
        <taxon>Euteleostomi</taxon>
        <taxon>Actinopterygii</taxon>
        <taxon>Neopterygii</taxon>
        <taxon>Teleostei</taxon>
        <taxon>Neoteleostei</taxon>
        <taxon>Acanthomorphata</taxon>
        <taxon>Ovalentaria</taxon>
        <taxon>Atherinomorphae</taxon>
        <taxon>Cyprinodontiformes</taxon>
        <taxon>Goodeidae</taxon>
        <taxon>Ataeniobius</taxon>
    </lineage>
</organism>
<proteinExistence type="predicted"/>
<comment type="caution">
    <text evidence="1">The sequence shown here is derived from an EMBL/GenBank/DDBJ whole genome shotgun (WGS) entry which is preliminary data.</text>
</comment>
<accession>A0ABU7BR57</accession>
<sequence length="102" mass="11253">MILNVVLTTYNSDKLSEVTDYQDGGMLQADRSVNRISCVINTAELMVATILTLAELLALGLAAEILETQFSMFVRTMRTYFMQVSKMGGNGITNKTEQAHVT</sequence>